<keyword evidence="5" id="KW-1185">Reference proteome</keyword>
<sequence length="82" mass="9510">MIEIDYQLLSEVAIENLIMTILTREATDYGECEMAVADKKRQLLTRLEQGDALIVYSAEQGYCTIVPAEEKQKWLLQEQEER</sequence>
<reference evidence="3 6" key="2">
    <citation type="submission" date="2018-06" db="EMBL/GenBank/DDBJ databases">
        <authorList>
            <consortium name="Pathogen Informatics"/>
            <person name="Doyle S."/>
        </authorList>
    </citation>
    <scope>NUCLEOTIDE SEQUENCE [LARGE SCALE GENOMIC DNA]</scope>
    <source>
        <strain evidence="3 6">NCTC12022</strain>
    </source>
</reference>
<dbReference type="Proteomes" id="UP000251942">
    <property type="component" value="Unassembled WGS sequence"/>
</dbReference>
<comment type="similarity">
    <text evidence="1">Belongs to the UPF0270 family.</text>
</comment>
<dbReference type="EMBL" id="UASS01000032">
    <property type="protein sequence ID" value="SPX61945.1"/>
    <property type="molecule type" value="Genomic_DNA"/>
</dbReference>
<dbReference type="PATRIC" id="fig|453.4.peg.2645"/>
<name>A0A0W0TJ51_9GAMM</name>
<dbReference type="InterPro" id="IPR036685">
    <property type="entry name" value="YehU-like_sf"/>
</dbReference>
<evidence type="ECO:0000313" key="2">
    <source>
        <dbReference type="EMBL" id="KTC95665.1"/>
    </source>
</evidence>
<dbReference type="Pfam" id="PF06794">
    <property type="entry name" value="UPF0270"/>
    <property type="match status" value="1"/>
</dbReference>
<evidence type="ECO:0000313" key="3">
    <source>
        <dbReference type="EMBL" id="SPX61945.1"/>
    </source>
</evidence>
<evidence type="ECO:0000256" key="1">
    <source>
        <dbReference type="ARBA" id="ARBA00006450"/>
    </source>
</evidence>
<dbReference type="OrthoDB" id="6120729at2"/>
<dbReference type="Gene3D" id="1.10.10.610">
    <property type="entry name" value="YehU-like"/>
    <property type="match status" value="1"/>
</dbReference>
<dbReference type="AlphaFoldDB" id="A0A0W0TJ51"/>
<dbReference type="InterPro" id="IPR010648">
    <property type="entry name" value="UPF0270"/>
</dbReference>
<organism evidence="2 5">
    <name type="scientific">Legionella feeleii</name>
    <dbReference type="NCBI Taxonomy" id="453"/>
    <lineage>
        <taxon>Bacteria</taxon>
        <taxon>Pseudomonadati</taxon>
        <taxon>Pseudomonadota</taxon>
        <taxon>Gammaproteobacteria</taxon>
        <taxon>Legionellales</taxon>
        <taxon>Legionellaceae</taxon>
        <taxon>Legionella</taxon>
    </lineage>
</organism>
<dbReference type="RefSeq" id="WP_058447217.1">
    <property type="nucleotide sequence ID" value="NZ_CAAAHT010000088.1"/>
</dbReference>
<evidence type="ECO:0000313" key="6">
    <source>
        <dbReference type="Proteomes" id="UP000251942"/>
    </source>
</evidence>
<protein>
    <submittedName>
        <fullName evidence="2">Uncharacterized protein</fullName>
    </submittedName>
</protein>
<evidence type="ECO:0000313" key="4">
    <source>
        <dbReference type="EMBL" id="SPX62099.1"/>
    </source>
</evidence>
<dbReference type="EMBL" id="UASS01000036">
    <property type="protein sequence ID" value="SPX62099.1"/>
    <property type="molecule type" value="Genomic_DNA"/>
</dbReference>
<dbReference type="STRING" id="453.Lfee_2416"/>
<accession>A0A0W0TJ51</accession>
<dbReference type="Proteomes" id="UP000054698">
    <property type="component" value="Unassembled WGS sequence"/>
</dbReference>
<dbReference type="EMBL" id="LNYB01000084">
    <property type="protein sequence ID" value="KTC95665.1"/>
    <property type="molecule type" value="Genomic_DNA"/>
</dbReference>
<reference evidence="2 5" key="1">
    <citation type="submission" date="2015-11" db="EMBL/GenBank/DDBJ databases">
        <title>Genomic analysis of 38 Legionella species identifies large and diverse effector repertoires.</title>
        <authorList>
            <person name="Burstein D."/>
            <person name="Amaro F."/>
            <person name="Zusman T."/>
            <person name="Lifshitz Z."/>
            <person name="Cohen O."/>
            <person name="Gilbert J.A."/>
            <person name="Pupko T."/>
            <person name="Shuman H.A."/>
            <person name="Segal G."/>
        </authorList>
    </citation>
    <scope>NUCLEOTIDE SEQUENCE [LARGE SCALE GENOMIC DNA]</scope>
    <source>
        <strain evidence="2 5">WO-44C</strain>
    </source>
</reference>
<evidence type="ECO:0000313" key="5">
    <source>
        <dbReference type="Proteomes" id="UP000054698"/>
    </source>
</evidence>
<proteinExistence type="inferred from homology"/>
<gene>
    <name evidence="2" type="ORF">Lfee_2416</name>
    <name evidence="3" type="ORF">NCTC12022_02701</name>
    <name evidence="4" type="ORF">NCTC12022_02856</name>
</gene>
<dbReference type="SUPFAM" id="SSF118001">
    <property type="entry name" value="YehU-like"/>
    <property type="match status" value="1"/>
</dbReference>